<feature type="chain" id="PRO_5016351045" description="Bulb-type lectin domain-containing protein" evidence="1">
    <location>
        <begin position="25"/>
        <end position="142"/>
    </location>
</feature>
<accession>A0A316DEQ7</accession>
<dbReference type="InterPro" id="IPR001480">
    <property type="entry name" value="Bulb-type_lectin_dom"/>
</dbReference>
<sequence length="142" mass="15833">MKKFIASMGVLGLLMSFSATSSFAAAGEDHLDYGQSLQKGQHLVSQNGLYSLEMQYDGNLVLYGRGTHLWDTHTGGNTRVMGVMFSNRLFLPGDNGYSQWTSDNWNGESGNLLKLQDDGNLVIYVNSFTYYRVVWDTGTNLR</sequence>
<evidence type="ECO:0000259" key="2">
    <source>
        <dbReference type="PROSITE" id="PS50927"/>
    </source>
</evidence>
<dbReference type="OrthoDB" id="291765at2"/>
<dbReference type="AlphaFoldDB" id="A0A316DEQ7"/>
<dbReference type="SMART" id="SM00108">
    <property type="entry name" value="B_lectin"/>
    <property type="match status" value="1"/>
</dbReference>
<dbReference type="Gene3D" id="2.90.10.10">
    <property type="entry name" value="Bulb-type lectin domain"/>
    <property type="match status" value="2"/>
</dbReference>
<evidence type="ECO:0000313" key="3">
    <source>
        <dbReference type="EMBL" id="PWK16524.1"/>
    </source>
</evidence>
<reference evidence="3 4" key="1">
    <citation type="submission" date="2018-05" db="EMBL/GenBank/DDBJ databases">
        <title>Genomic Encyclopedia of Type Strains, Phase IV (KMG-IV): sequencing the most valuable type-strain genomes for metagenomic binning, comparative biology and taxonomic classification.</title>
        <authorList>
            <person name="Goeker M."/>
        </authorList>
    </citation>
    <scope>NUCLEOTIDE SEQUENCE [LARGE SCALE GENOMIC DNA]</scope>
    <source>
        <strain evidence="3 4">DSM 18773</strain>
    </source>
</reference>
<dbReference type="SUPFAM" id="SSF51110">
    <property type="entry name" value="alpha-D-mannose-specific plant lectins"/>
    <property type="match status" value="1"/>
</dbReference>
<proteinExistence type="predicted"/>
<protein>
    <recommendedName>
        <fullName evidence="2">Bulb-type lectin domain-containing protein</fullName>
    </recommendedName>
</protein>
<evidence type="ECO:0000313" key="4">
    <source>
        <dbReference type="Proteomes" id="UP000245634"/>
    </source>
</evidence>
<dbReference type="Proteomes" id="UP000245634">
    <property type="component" value="Unassembled WGS sequence"/>
</dbReference>
<name>A0A316DEQ7_9BACL</name>
<gene>
    <name evidence="3" type="ORF">C7459_101390</name>
</gene>
<dbReference type="EMBL" id="QGGL01000001">
    <property type="protein sequence ID" value="PWK16524.1"/>
    <property type="molecule type" value="Genomic_DNA"/>
</dbReference>
<feature type="signal peptide" evidence="1">
    <location>
        <begin position="1"/>
        <end position="24"/>
    </location>
</feature>
<evidence type="ECO:0000256" key="1">
    <source>
        <dbReference type="SAM" id="SignalP"/>
    </source>
</evidence>
<comment type="caution">
    <text evidence="3">The sequence shown here is derived from an EMBL/GenBank/DDBJ whole genome shotgun (WGS) entry which is preliminary data.</text>
</comment>
<dbReference type="PROSITE" id="PS50927">
    <property type="entry name" value="BULB_LECTIN"/>
    <property type="match status" value="1"/>
</dbReference>
<dbReference type="InterPro" id="IPR036426">
    <property type="entry name" value="Bulb-type_lectin_dom_sf"/>
</dbReference>
<keyword evidence="4" id="KW-1185">Reference proteome</keyword>
<feature type="domain" description="Bulb-type lectin" evidence="2">
    <location>
        <begin position="28"/>
        <end position="142"/>
    </location>
</feature>
<dbReference type="RefSeq" id="WP_109685682.1">
    <property type="nucleotide sequence ID" value="NZ_QGGL01000001.1"/>
</dbReference>
<keyword evidence="1" id="KW-0732">Signal</keyword>
<organism evidence="3 4">
    <name type="scientific">Tumebacillus permanentifrigoris</name>
    <dbReference type="NCBI Taxonomy" id="378543"/>
    <lineage>
        <taxon>Bacteria</taxon>
        <taxon>Bacillati</taxon>
        <taxon>Bacillota</taxon>
        <taxon>Bacilli</taxon>
        <taxon>Bacillales</taxon>
        <taxon>Alicyclobacillaceae</taxon>
        <taxon>Tumebacillus</taxon>
    </lineage>
</organism>